<evidence type="ECO:0008006" key="3">
    <source>
        <dbReference type="Google" id="ProtNLM"/>
    </source>
</evidence>
<evidence type="ECO:0000313" key="2">
    <source>
        <dbReference type="Proteomes" id="UP000182658"/>
    </source>
</evidence>
<dbReference type="OrthoDB" id="4577218at2759"/>
<proteinExistence type="predicted"/>
<dbReference type="AlphaFoldDB" id="A0A1J7JG78"/>
<keyword evidence="2" id="KW-1185">Reference proteome</keyword>
<dbReference type="InParanoid" id="A0A1J7JG78"/>
<gene>
    <name evidence="1" type="ORF">CONLIGDRAFT_481742</name>
</gene>
<protein>
    <recommendedName>
        <fullName evidence="3">F-box domain-containing protein</fullName>
    </recommendedName>
</protein>
<dbReference type="Proteomes" id="UP000182658">
    <property type="component" value="Unassembled WGS sequence"/>
</dbReference>
<evidence type="ECO:0000313" key="1">
    <source>
        <dbReference type="EMBL" id="OIW26602.1"/>
    </source>
</evidence>
<reference evidence="1 2" key="1">
    <citation type="submission" date="2016-10" db="EMBL/GenBank/DDBJ databases">
        <title>Draft genome sequence of Coniochaeta ligniaria NRRL30616, a lignocellulolytic fungus for bioabatement of inhibitors in plant biomass hydrolysates.</title>
        <authorList>
            <consortium name="DOE Joint Genome Institute"/>
            <person name="Jimenez D.J."/>
            <person name="Hector R.E."/>
            <person name="Riley R."/>
            <person name="Sun H."/>
            <person name="Grigoriev I.V."/>
            <person name="Van Elsas J.D."/>
            <person name="Nichols N.N."/>
        </authorList>
    </citation>
    <scope>NUCLEOTIDE SEQUENCE [LARGE SCALE GENOMIC DNA]</scope>
    <source>
        <strain evidence="1 2">NRRL 30616</strain>
    </source>
</reference>
<name>A0A1J7JG78_9PEZI</name>
<organism evidence="1 2">
    <name type="scientific">Coniochaeta ligniaria NRRL 30616</name>
    <dbReference type="NCBI Taxonomy" id="1408157"/>
    <lineage>
        <taxon>Eukaryota</taxon>
        <taxon>Fungi</taxon>
        <taxon>Dikarya</taxon>
        <taxon>Ascomycota</taxon>
        <taxon>Pezizomycotina</taxon>
        <taxon>Sordariomycetes</taxon>
        <taxon>Sordariomycetidae</taxon>
        <taxon>Coniochaetales</taxon>
        <taxon>Coniochaetaceae</taxon>
        <taxon>Coniochaeta</taxon>
    </lineage>
</organism>
<dbReference type="EMBL" id="KV875100">
    <property type="protein sequence ID" value="OIW26602.1"/>
    <property type="molecule type" value="Genomic_DNA"/>
</dbReference>
<accession>A0A1J7JG78</accession>
<sequence>MLSSTTNVHPSPSAAFCLNRPSYQHTTPCALKYSSAPGSRLHLASIHPYSSNADKFTMPLLNRLSTEMLLHIFASANSRIDLLALAGTSQRLYSIFQSDRVALIYHAFANELGPHVLADALALSHIKAIPRKLKDRQAYIHQFGGVVSTYGQQLAGYYHVSPRTFSMDYVLQLICTYRTVVLVTDAYIAGTLRLLQRDIWPYYPGTDPEKRLTAPPSRAEWLRVLRAHYRLHIVLSFWFSRAHRGWTKSPEIQRLSCSLFGLWEPWEVQQVFCAGAFYMRIHSLLSAVYFGDQHFQRRSILGRCFGYMSDLFDEFRYLVVRVRAVNEKAWQETLDKASTFQPGSAILPVLEAAGADEEEGLRWFQARLCEDAEPDLPRRPSFPVSLRFVGERVNAVPFGWVDAFGGHYGYNFLRVQPGMRSEGQLTRGLWSRAGFVMWDKPRVEAMKASSCLSPAATDWARSPTSSR</sequence>